<dbReference type="Gene3D" id="2.40.50.140">
    <property type="entry name" value="Nucleic acid-binding proteins"/>
    <property type="match status" value="1"/>
</dbReference>
<keyword evidence="2" id="KW-0472">Membrane</keyword>
<name>A0ABV2PV31_9GAMM</name>
<evidence type="ECO:0000313" key="4">
    <source>
        <dbReference type="EMBL" id="MET4568879.1"/>
    </source>
</evidence>
<feature type="domain" description="CSD" evidence="3">
    <location>
        <begin position="2"/>
        <end position="67"/>
    </location>
</feature>
<dbReference type="InterPro" id="IPR011129">
    <property type="entry name" value="CSD"/>
</dbReference>
<feature type="transmembrane region" description="Helical" evidence="2">
    <location>
        <begin position="172"/>
        <end position="190"/>
    </location>
</feature>
<dbReference type="InterPro" id="IPR010718">
    <property type="entry name" value="DUF1294"/>
</dbReference>
<keyword evidence="5" id="KW-1185">Reference proteome</keyword>
<dbReference type="Pfam" id="PF06961">
    <property type="entry name" value="DUF1294"/>
    <property type="match status" value="1"/>
</dbReference>
<protein>
    <submittedName>
        <fullName evidence="4">Uncharacterized membrane protein YsdA (DUF1294 family)/cold shock CspA family protein</fullName>
    </submittedName>
</protein>
<dbReference type="PANTHER" id="PTHR12962">
    <property type="entry name" value="CALCIUM-REGULATED HEAT STABLE PROTEIN CRHSP-24-RELATED"/>
    <property type="match status" value="1"/>
</dbReference>
<dbReference type="CDD" id="cd04458">
    <property type="entry name" value="CSP_CDS"/>
    <property type="match status" value="1"/>
</dbReference>
<evidence type="ECO:0000313" key="5">
    <source>
        <dbReference type="Proteomes" id="UP001549251"/>
    </source>
</evidence>
<evidence type="ECO:0000256" key="2">
    <source>
        <dbReference type="SAM" id="Phobius"/>
    </source>
</evidence>
<dbReference type="InterPro" id="IPR052069">
    <property type="entry name" value="Ca-reg_mRNA-binding_domain"/>
</dbReference>
<keyword evidence="2" id="KW-0812">Transmembrane</keyword>
<proteinExistence type="predicted"/>
<feature type="transmembrane region" description="Helical" evidence="2">
    <location>
        <begin position="107"/>
        <end position="125"/>
    </location>
</feature>
<dbReference type="Proteomes" id="UP001549251">
    <property type="component" value="Unassembled WGS sequence"/>
</dbReference>
<dbReference type="SUPFAM" id="SSF50249">
    <property type="entry name" value="Nucleic acid-binding proteins"/>
    <property type="match status" value="1"/>
</dbReference>
<accession>A0ABV2PV31</accession>
<evidence type="ECO:0000256" key="1">
    <source>
        <dbReference type="ARBA" id="ARBA00022553"/>
    </source>
</evidence>
<dbReference type="EMBL" id="JBEPSD010000001">
    <property type="protein sequence ID" value="MET4568879.1"/>
    <property type="molecule type" value="Genomic_DNA"/>
</dbReference>
<dbReference type="PANTHER" id="PTHR12962:SF1">
    <property type="entry name" value="COLD SHOCK DOMAIN-CONTAINING PROTEIN CG9705"/>
    <property type="match status" value="1"/>
</dbReference>
<dbReference type="InterPro" id="IPR012340">
    <property type="entry name" value="NA-bd_OB-fold"/>
</dbReference>
<sequence>MRYVGRITDWNDDKGFGFVTPNGGGDRAFVHIKAFERPSPRPVSGQLISYEPRKDGRGRFNAAAIRLVTPQQEKRISRRSGWPRKAIATLFLVALVIGWFLSRIPTIILLIYGAMSVLTFAMYGIDKSAAVNNRWRTQESTLHFAGLLGGWPGALFAQDVFHHKSRKAEFQFVFWVTATLNCVALAWLLADGKATAINHAMFETMMGG</sequence>
<reference evidence="4 5" key="1">
    <citation type="submission" date="2024-06" db="EMBL/GenBank/DDBJ databases">
        <title>Sorghum-associated microbial communities from plants grown in Nebraska, USA.</title>
        <authorList>
            <person name="Schachtman D."/>
        </authorList>
    </citation>
    <scope>NUCLEOTIDE SEQUENCE [LARGE SCALE GENOMIC DNA]</scope>
    <source>
        <strain evidence="4 5">1757</strain>
    </source>
</reference>
<keyword evidence="2" id="KW-1133">Transmembrane helix</keyword>
<dbReference type="InterPro" id="IPR002059">
    <property type="entry name" value="CSP_DNA-bd"/>
</dbReference>
<gene>
    <name evidence="4" type="ORF">ABIE04_001206</name>
</gene>
<keyword evidence="1" id="KW-0597">Phosphoprotein</keyword>
<evidence type="ECO:0000259" key="3">
    <source>
        <dbReference type="PROSITE" id="PS51857"/>
    </source>
</evidence>
<dbReference type="SMART" id="SM00357">
    <property type="entry name" value="CSP"/>
    <property type="match status" value="1"/>
</dbReference>
<dbReference type="PROSITE" id="PS51857">
    <property type="entry name" value="CSD_2"/>
    <property type="match status" value="1"/>
</dbReference>
<comment type="caution">
    <text evidence="4">The sequence shown here is derived from an EMBL/GenBank/DDBJ whole genome shotgun (WGS) entry which is preliminary data.</text>
</comment>
<dbReference type="Pfam" id="PF00313">
    <property type="entry name" value="CSD"/>
    <property type="match status" value="1"/>
</dbReference>
<organism evidence="4 5">
    <name type="scientific">Rhodanobacter soli</name>
    <dbReference type="NCBI Taxonomy" id="590609"/>
    <lineage>
        <taxon>Bacteria</taxon>
        <taxon>Pseudomonadati</taxon>
        <taxon>Pseudomonadota</taxon>
        <taxon>Gammaproteobacteria</taxon>
        <taxon>Lysobacterales</taxon>
        <taxon>Rhodanobacteraceae</taxon>
        <taxon>Rhodanobacter</taxon>
    </lineage>
</organism>
<feature type="transmembrane region" description="Helical" evidence="2">
    <location>
        <begin position="82"/>
        <end position="101"/>
    </location>
</feature>
<dbReference type="RefSeq" id="WP_354547671.1">
    <property type="nucleotide sequence ID" value="NZ_JBEPSD010000001.1"/>
</dbReference>